<dbReference type="Gene3D" id="1.20.1530.20">
    <property type="match status" value="1"/>
</dbReference>
<proteinExistence type="predicted"/>
<protein>
    <submittedName>
        <fullName evidence="6">Putative Na+-dependent transporter</fullName>
    </submittedName>
</protein>
<keyword evidence="7" id="KW-1185">Reference proteome</keyword>
<dbReference type="PANTHER" id="PTHR10361">
    <property type="entry name" value="SODIUM-BILE ACID COTRANSPORTER"/>
    <property type="match status" value="1"/>
</dbReference>
<keyword evidence="3 5" id="KW-1133">Transmembrane helix</keyword>
<dbReference type="EMBL" id="JACHGH010000009">
    <property type="protein sequence ID" value="MBB6454498.1"/>
    <property type="molecule type" value="Genomic_DNA"/>
</dbReference>
<feature type="transmembrane region" description="Helical" evidence="5">
    <location>
        <begin position="12"/>
        <end position="31"/>
    </location>
</feature>
<accession>A0A841Q7W8</accession>
<dbReference type="Proteomes" id="UP000581688">
    <property type="component" value="Unassembled WGS sequence"/>
</dbReference>
<dbReference type="RefSeq" id="WP_174497021.1">
    <property type="nucleotide sequence ID" value="NZ_CADDWK010000011.1"/>
</dbReference>
<keyword evidence="2 5" id="KW-0812">Transmembrane</keyword>
<evidence type="ECO:0000256" key="2">
    <source>
        <dbReference type="ARBA" id="ARBA00022692"/>
    </source>
</evidence>
<feature type="transmembrane region" description="Helical" evidence="5">
    <location>
        <begin position="161"/>
        <end position="180"/>
    </location>
</feature>
<feature type="transmembrane region" description="Helical" evidence="5">
    <location>
        <begin position="225"/>
        <end position="245"/>
    </location>
</feature>
<comment type="subcellular location">
    <subcellularLocation>
        <location evidence="1">Membrane</location>
        <topology evidence="1">Multi-pass membrane protein</topology>
    </subcellularLocation>
</comment>
<dbReference type="InterPro" id="IPR038770">
    <property type="entry name" value="Na+/solute_symporter_sf"/>
</dbReference>
<dbReference type="InterPro" id="IPR002657">
    <property type="entry name" value="BilAc:Na_symport/Acr3"/>
</dbReference>
<gene>
    <name evidence="6" type="ORF">HNQ94_002980</name>
</gene>
<dbReference type="InterPro" id="IPR004710">
    <property type="entry name" value="Bilac:Na_transpt"/>
</dbReference>
<reference evidence="6 7" key="1">
    <citation type="submission" date="2020-08" db="EMBL/GenBank/DDBJ databases">
        <title>Genomic Encyclopedia of Type Strains, Phase IV (KMG-IV): sequencing the most valuable type-strain genomes for metagenomic binning, comparative biology and taxonomic classification.</title>
        <authorList>
            <person name="Goeker M."/>
        </authorList>
    </citation>
    <scope>NUCLEOTIDE SEQUENCE [LARGE SCALE GENOMIC DNA]</scope>
    <source>
        <strain evidence="6 7">DSM 19612</strain>
    </source>
</reference>
<dbReference type="PANTHER" id="PTHR10361:SF28">
    <property type="entry name" value="P3 PROTEIN-RELATED"/>
    <property type="match status" value="1"/>
</dbReference>
<keyword evidence="4 5" id="KW-0472">Membrane</keyword>
<evidence type="ECO:0000313" key="6">
    <source>
        <dbReference type="EMBL" id="MBB6454498.1"/>
    </source>
</evidence>
<feature type="transmembrane region" description="Helical" evidence="5">
    <location>
        <begin position="124"/>
        <end position="149"/>
    </location>
</feature>
<evidence type="ECO:0000256" key="1">
    <source>
        <dbReference type="ARBA" id="ARBA00004141"/>
    </source>
</evidence>
<feature type="transmembrane region" description="Helical" evidence="5">
    <location>
        <begin position="67"/>
        <end position="90"/>
    </location>
</feature>
<name>A0A841Q7W8_9BACI</name>
<evidence type="ECO:0000313" key="7">
    <source>
        <dbReference type="Proteomes" id="UP000581688"/>
    </source>
</evidence>
<dbReference type="AlphaFoldDB" id="A0A841Q7W8"/>
<evidence type="ECO:0000256" key="3">
    <source>
        <dbReference type="ARBA" id="ARBA00022989"/>
    </source>
</evidence>
<dbReference type="GO" id="GO:0016020">
    <property type="term" value="C:membrane"/>
    <property type="evidence" value="ECO:0007669"/>
    <property type="project" value="UniProtKB-SubCell"/>
</dbReference>
<comment type="caution">
    <text evidence="6">The sequence shown here is derived from an EMBL/GenBank/DDBJ whole genome shotgun (WGS) entry which is preliminary data.</text>
</comment>
<dbReference type="Pfam" id="PF01758">
    <property type="entry name" value="SBF"/>
    <property type="match status" value="1"/>
</dbReference>
<evidence type="ECO:0000256" key="5">
    <source>
        <dbReference type="SAM" id="Phobius"/>
    </source>
</evidence>
<feature type="transmembrane region" description="Helical" evidence="5">
    <location>
        <begin position="257"/>
        <end position="280"/>
    </location>
</feature>
<sequence>MLDKLNRFLQKFMPIITPLSVALGVIFAGWLHTLEYLVPWIFAFMTFSGSLGSNFKDLRKVVLHPLPLFLCLLLLHVFMPLVSLGVGNIVFQDEPYLITGLILAFLIPTGITSLIWVSIYKGNVVLTLSIILIDTLLSPLVVPGVLQLFIGAEIQMNSFDIMIGLLWMVVIPSLLGMLLNQISKGEVKERLGTKLAPFSKIGLGAVVAINSSAIAPYFTNVNKTLFIVIIVVFLMASIGYLFGWICAKLLKEDADTIISLTFNGGMRNISVGAVIAITYFPDLVALPVVVGMLFQQILASISGTVLGRMYRKEIGIKAV</sequence>
<feature type="transmembrane region" description="Helical" evidence="5">
    <location>
        <begin position="96"/>
        <end position="117"/>
    </location>
</feature>
<feature type="transmembrane region" description="Helical" evidence="5">
    <location>
        <begin position="286"/>
        <end position="307"/>
    </location>
</feature>
<feature type="transmembrane region" description="Helical" evidence="5">
    <location>
        <begin position="37"/>
        <end position="55"/>
    </location>
</feature>
<organism evidence="6 7">
    <name type="scientific">Salirhabdus euzebyi</name>
    <dbReference type="NCBI Taxonomy" id="394506"/>
    <lineage>
        <taxon>Bacteria</taxon>
        <taxon>Bacillati</taxon>
        <taxon>Bacillota</taxon>
        <taxon>Bacilli</taxon>
        <taxon>Bacillales</taxon>
        <taxon>Bacillaceae</taxon>
        <taxon>Salirhabdus</taxon>
    </lineage>
</organism>
<evidence type="ECO:0000256" key="4">
    <source>
        <dbReference type="ARBA" id="ARBA00023136"/>
    </source>
</evidence>
<feature type="transmembrane region" description="Helical" evidence="5">
    <location>
        <begin position="201"/>
        <end position="219"/>
    </location>
</feature>